<dbReference type="GO" id="GO:0005886">
    <property type="term" value="C:plasma membrane"/>
    <property type="evidence" value="ECO:0007669"/>
    <property type="project" value="UniProtKB-SubCell"/>
</dbReference>
<evidence type="ECO:0000256" key="2">
    <source>
        <dbReference type="ARBA" id="ARBA00022475"/>
    </source>
</evidence>
<feature type="transmembrane region" description="Helical" evidence="6">
    <location>
        <begin position="146"/>
        <end position="165"/>
    </location>
</feature>
<feature type="transmembrane region" description="Helical" evidence="6">
    <location>
        <begin position="198"/>
        <end position="218"/>
    </location>
</feature>
<dbReference type="CDD" id="cd06580">
    <property type="entry name" value="TM_PBP1_transp_TpRbsC_like"/>
    <property type="match status" value="1"/>
</dbReference>
<dbReference type="Pfam" id="PF02653">
    <property type="entry name" value="BPD_transp_2"/>
    <property type="match status" value="1"/>
</dbReference>
<evidence type="ECO:0000256" key="5">
    <source>
        <dbReference type="ARBA" id="ARBA00023136"/>
    </source>
</evidence>
<feature type="transmembrane region" description="Helical" evidence="6">
    <location>
        <begin position="12"/>
        <end position="36"/>
    </location>
</feature>
<feature type="transmembrane region" description="Helical" evidence="6">
    <location>
        <begin position="288"/>
        <end position="312"/>
    </location>
</feature>
<keyword evidence="4 6" id="KW-1133">Transmembrane helix</keyword>
<gene>
    <name evidence="7" type="ORF">ERS852551_00588</name>
</gene>
<dbReference type="InterPro" id="IPR001851">
    <property type="entry name" value="ABC_transp_permease"/>
</dbReference>
<evidence type="ECO:0000313" key="7">
    <source>
        <dbReference type="EMBL" id="CUP36980.1"/>
    </source>
</evidence>
<proteinExistence type="predicted"/>
<feature type="transmembrane region" description="Helical" evidence="6">
    <location>
        <begin position="248"/>
        <end position="268"/>
    </location>
</feature>
<feature type="transmembrane region" description="Helical" evidence="6">
    <location>
        <begin position="89"/>
        <end position="109"/>
    </location>
</feature>
<dbReference type="PANTHER" id="PTHR47089:SF1">
    <property type="entry name" value="GUANOSINE ABC TRANSPORTER PERMEASE PROTEIN NUPP"/>
    <property type="match status" value="1"/>
</dbReference>
<dbReference type="PANTHER" id="PTHR47089">
    <property type="entry name" value="ABC TRANSPORTER, PERMEASE PROTEIN"/>
    <property type="match status" value="1"/>
</dbReference>
<keyword evidence="5 6" id="KW-0472">Membrane</keyword>
<organism evidence="7 8">
    <name type="scientific">Anaerotruncus colihominis</name>
    <dbReference type="NCBI Taxonomy" id="169435"/>
    <lineage>
        <taxon>Bacteria</taxon>
        <taxon>Bacillati</taxon>
        <taxon>Bacillota</taxon>
        <taxon>Clostridia</taxon>
        <taxon>Eubacteriales</taxon>
        <taxon>Oscillospiraceae</taxon>
        <taxon>Anaerotruncus</taxon>
    </lineage>
</organism>
<evidence type="ECO:0000256" key="6">
    <source>
        <dbReference type="SAM" id="Phobius"/>
    </source>
</evidence>
<keyword evidence="2" id="KW-1003">Cell membrane</keyword>
<protein>
    <submittedName>
        <fullName evidence="7">L-arabinose transporter permease protein</fullName>
    </submittedName>
</protein>
<evidence type="ECO:0000256" key="4">
    <source>
        <dbReference type="ARBA" id="ARBA00022989"/>
    </source>
</evidence>
<comment type="subcellular location">
    <subcellularLocation>
        <location evidence="1">Cell membrane</location>
        <topology evidence="1">Multi-pass membrane protein</topology>
    </subcellularLocation>
</comment>
<evidence type="ECO:0000256" key="3">
    <source>
        <dbReference type="ARBA" id="ARBA00022692"/>
    </source>
</evidence>
<name>A0A174MRZ2_9FIRM</name>
<dbReference type="AlphaFoldDB" id="A0A174MRZ2"/>
<accession>A0A174MRZ2</accession>
<sequence>MKRLHGPVPRRNYTGLLASLVAIVIGLLLGFLVLALCNPPQAANGIKTLMLGGFTGGMKGLGNVLYYATPIIMTGLGVGLAFQTSLFNIGGPGQFIIGAVCSLFVAIRFDLPGPLGWIIPLFAGMLGGALWALLPGLLRAHLGVNIVIATIMMNYIGMYLANHIVKQAIYDPLKGQSQVVPAGHTLPYAGMDKLFPGSMANIGFLIAAVMAVIVYIVLNKTTFGFELKACGKNRDASRYAGINEKRNIVLSMMISGALIGLGGALMYLSSAGKYIKPVDVLAAEGFNGIPVALLASNHPVGIIFTAVFIAYMQVSGFYMQTYRFSPEIVNIIISVIIYFSAFALVIRNVVRSFQLRSAPQGKPAAKGGEKV</sequence>
<dbReference type="GO" id="GO:0022857">
    <property type="term" value="F:transmembrane transporter activity"/>
    <property type="evidence" value="ECO:0007669"/>
    <property type="project" value="InterPro"/>
</dbReference>
<dbReference type="RefSeq" id="WP_055244051.1">
    <property type="nucleotide sequence ID" value="NZ_CABIWA010000006.1"/>
</dbReference>
<reference evidence="7 8" key="1">
    <citation type="submission" date="2015-09" db="EMBL/GenBank/DDBJ databases">
        <authorList>
            <consortium name="Pathogen Informatics"/>
        </authorList>
    </citation>
    <scope>NUCLEOTIDE SEQUENCE [LARGE SCALE GENOMIC DNA]</scope>
    <source>
        <strain evidence="7 8">2789STDY5834939</strain>
    </source>
</reference>
<evidence type="ECO:0000256" key="1">
    <source>
        <dbReference type="ARBA" id="ARBA00004651"/>
    </source>
</evidence>
<dbReference type="OrthoDB" id="45037at2"/>
<evidence type="ECO:0000313" key="8">
    <source>
        <dbReference type="Proteomes" id="UP000095765"/>
    </source>
</evidence>
<feature type="transmembrane region" description="Helical" evidence="6">
    <location>
        <begin position="324"/>
        <end position="346"/>
    </location>
</feature>
<feature type="transmembrane region" description="Helical" evidence="6">
    <location>
        <begin position="64"/>
        <end position="82"/>
    </location>
</feature>
<dbReference type="EMBL" id="CZBE01000003">
    <property type="protein sequence ID" value="CUP36980.1"/>
    <property type="molecule type" value="Genomic_DNA"/>
</dbReference>
<feature type="transmembrane region" description="Helical" evidence="6">
    <location>
        <begin position="115"/>
        <end position="134"/>
    </location>
</feature>
<dbReference type="Proteomes" id="UP000095765">
    <property type="component" value="Unassembled WGS sequence"/>
</dbReference>
<keyword evidence="3 6" id="KW-0812">Transmembrane</keyword>